<dbReference type="AlphaFoldDB" id="A0A1W0A1V6"/>
<sequence length="59" mass="7308">MNTNFFLLVYRNTPLFHGENFFAKLKRHEQQARMKEFYREMPDLTSCHFRNLIIQFPLQ</sequence>
<dbReference type="Proteomes" id="UP000243217">
    <property type="component" value="Unassembled WGS sequence"/>
</dbReference>
<evidence type="ECO:0000313" key="2">
    <source>
        <dbReference type="Proteomes" id="UP000243217"/>
    </source>
</evidence>
<name>A0A1W0A1V6_9STRA</name>
<keyword evidence="2" id="KW-1185">Reference proteome</keyword>
<accession>A0A1W0A1V6</accession>
<dbReference type="EMBL" id="JNBS01000694">
    <property type="protein sequence ID" value="OQS04020.1"/>
    <property type="molecule type" value="Genomic_DNA"/>
</dbReference>
<comment type="caution">
    <text evidence="1">The sequence shown here is derived from an EMBL/GenBank/DDBJ whole genome shotgun (WGS) entry which is preliminary data.</text>
</comment>
<reference evidence="1 2" key="1">
    <citation type="journal article" date="2014" name="Genome Biol. Evol.">
        <title>The secreted proteins of Achlya hypogyna and Thraustotheca clavata identify the ancestral oomycete secretome and reveal gene acquisitions by horizontal gene transfer.</title>
        <authorList>
            <person name="Misner I."/>
            <person name="Blouin N."/>
            <person name="Leonard G."/>
            <person name="Richards T.A."/>
            <person name="Lane C.E."/>
        </authorList>
    </citation>
    <scope>NUCLEOTIDE SEQUENCE [LARGE SCALE GENOMIC DNA]</scope>
    <source>
        <strain evidence="1 2">ATCC 34112</strain>
    </source>
</reference>
<proteinExistence type="predicted"/>
<protein>
    <submittedName>
        <fullName evidence="1">Uncharacterized protein</fullName>
    </submittedName>
</protein>
<gene>
    <name evidence="1" type="ORF">THRCLA_20995</name>
</gene>
<evidence type="ECO:0000313" key="1">
    <source>
        <dbReference type="EMBL" id="OQS04020.1"/>
    </source>
</evidence>
<organism evidence="1 2">
    <name type="scientific">Thraustotheca clavata</name>
    <dbReference type="NCBI Taxonomy" id="74557"/>
    <lineage>
        <taxon>Eukaryota</taxon>
        <taxon>Sar</taxon>
        <taxon>Stramenopiles</taxon>
        <taxon>Oomycota</taxon>
        <taxon>Saprolegniomycetes</taxon>
        <taxon>Saprolegniales</taxon>
        <taxon>Achlyaceae</taxon>
        <taxon>Thraustotheca</taxon>
    </lineage>
</organism>